<feature type="region of interest" description="Disordered" evidence="1">
    <location>
        <begin position="323"/>
        <end position="343"/>
    </location>
</feature>
<dbReference type="InParanoid" id="F2UL48"/>
<evidence type="ECO:0000313" key="2">
    <source>
        <dbReference type="EMBL" id="EGD77847.1"/>
    </source>
</evidence>
<dbReference type="GeneID" id="16070460"/>
<accession>F2UL48</accession>
<gene>
    <name evidence="2" type="ORF">PTSG_09480</name>
</gene>
<proteinExistence type="predicted"/>
<feature type="compositionally biased region" description="Low complexity" evidence="1">
    <location>
        <begin position="215"/>
        <end position="231"/>
    </location>
</feature>
<feature type="compositionally biased region" description="Polar residues" evidence="1">
    <location>
        <begin position="97"/>
        <end position="113"/>
    </location>
</feature>
<reference evidence="2" key="1">
    <citation type="submission" date="2009-08" db="EMBL/GenBank/DDBJ databases">
        <title>Annotation of Salpingoeca rosetta.</title>
        <authorList>
            <consortium name="The Broad Institute Genome Sequencing Platform"/>
            <person name="Russ C."/>
            <person name="Cuomo C."/>
            <person name="Burger G."/>
            <person name="Gray M.W."/>
            <person name="Holland P.W.H."/>
            <person name="King N."/>
            <person name="Lang F.B.F."/>
            <person name="Roger A.J."/>
            <person name="Ruiz-Trillo I."/>
            <person name="Young S.K."/>
            <person name="Zeng Q."/>
            <person name="Gargeya S."/>
            <person name="Alvarado L."/>
            <person name="Berlin A."/>
            <person name="Chapman S.B."/>
            <person name="Chen Z."/>
            <person name="Freedman E."/>
            <person name="Gellesch M."/>
            <person name="Goldberg J."/>
            <person name="Griggs A."/>
            <person name="Gujja S."/>
            <person name="Heilman E."/>
            <person name="Heiman D."/>
            <person name="Howarth C."/>
            <person name="Mehta T."/>
            <person name="Neiman D."/>
            <person name="Pearson M."/>
            <person name="Roberts A."/>
            <person name="Saif S."/>
            <person name="Shea T."/>
            <person name="Shenoy N."/>
            <person name="Sisk P."/>
            <person name="Stolte C."/>
            <person name="Sykes S."/>
            <person name="White J."/>
            <person name="Yandava C."/>
            <person name="Haas B."/>
            <person name="Nusbaum C."/>
            <person name="Birren B."/>
        </authorList>
    </citation>
    <scope>NUCLEOTIDE SEQUENCE [LARGE SCALE GENOMIC DNA]</scope>
    <source>
        <strain evidence="2">ATCC 50818</strain>
    </source>
</reference>
<feature type="compositionally biased region" description="Low complexity" evidence="1">
    <location>
        <begin position="149"/>
        <end position="170"/>
    </location>
</feature>
<evidence type="ECO:0000313" key="3">
    <source>
        <dbReference type="Proteomes" id="UP000007799"/>
    </source>
</evidence>
<dbReference type="RefSeq" id="XP_004989911.1">
    <property type="nucleotide sequence ID" value="XM_004989854.1"/>
</dbReference>
<dbReference type="Proteomes" id="UP000007799">
    <property type="component" value="Unassembled WGS sequence"/>
</dbReference>
<organism evidence="3">
    <name type="scientific">Salpingoeca rosetta (strain ATCC 50818 / BSB-021)</name>
    <dbReference type="NCBI Taxonomy" id="946362"/>
    <lineage>
        <taxon>Eukaryota</taxon>
        <taxon>Choanoflagellata</taxon>
        <taxon>Craspedida</taxon>
        <taxon>Salpingoecidae</taxon>
        <taxon>Salpingoeca</taxon>
    </lineage>
</organism>
<feature type="compositionally biased region" description="Low complexity" evidence="1">
    <location>
        <begin position="127"/>
        <end position="140"/>
    </location>
</feature>
<dbReference type="EMBL" id="GL832980">
    <property type="protein sequence ID" value="EGD77847.1"/>
    <property type="molecule type" value="Genomic_DNA"/>
</dbReference>
<dbReference type="KEGG" id="sre:PTSG_09480"/>
<feature type="region of interest" description="Disordered" evidence="1">
    <location>
        <begin position="97"/>
        <end position="233"/>
    </location>
</feature>
<sequence length="343" mass="36731">MDGVYEFVCEEQNNAPYLAQLKPRAGFDTAIEAVAAGGEKGAPRMTLTLSGNGGVFSVAEKQFNLLFGPQGTGPKPECLIFDQHRFTSIGAIKQVANVTPRRSASSQPRTPISSGMPRKTRNSSGVGRTPTTLTLTSSTAGRRRRAKKAPMIATAPKPSSSSSSSSSSSVTPPPSSTTTAPAPPRVSPNGLRKATTASPTKIAAKLASRTSPKPSSSSSMTSSSMTSSSSSLGGQLTAAEYRAKREAFAVQLKEYRALEKKIEAEINVFSEVGRSYREAKDEAMRSSTAEVLQKMYAKKHKEFDAMMVRYDAMNTRLKAMQRALKAHEQQQQQQQPEVAATEG</sequence>
<keyword evidence="3" id="KW-1185">Reference proteome</keyword>
<evidence type="ECO:0000256" key="1">
    <source>
        <dbReference type="SAM" id="MobiDB-lite"/>
    </source>
</evidence>
<dbReference type="AlphaFoldDB" id="F2UL48"/>
<feature type="compositionally biased region" description="Pro residues" evidence="1">
    <location>
        <begin position="171"/>
        <end position="186"/>
    </location>
</feature>
<name>F2UL48_SALR5</name>
<protein>
    <submittedName>
        <fullName evidence="2">Uncharacterized protein</fullName>
    </submittedName>
</protein>